<dbReference type="Ensembl" id="ENSACLT00000096934.1">
    <property type="protein sequence ID" value="ENSACLP00000042426.1"/>
    <property type="gene ID" value="ENSACLG00000013877.2"/>
</dbReference>
<dbReference type="Proteomes" id="UP000265100">
    <property type="component" value="Chromosome 14"/>
</dbReference>
<dbReference type="Pfam" id="PF25458">
    <property type="entry name" value="INTS4_C"/>
    <property type="match status" value="1"/>
</dbReference>
<keyword evidence="2" id="KW-0539">Nucleus</keyword>
<keyword evidence="6" id="KW-1185">Reference proteome</keyword>
<dbReference type="PANTHER" id="PTHR20938">
    <property type="entry name" value="INTEGRATOR COMPLEX SUBUNIT 4"/>
    <property type="match status" value="1"/>
</dbReference>
<comment type="subcellular location">
    <subcellularLocation>
        <location evidence="1">Nucleus</location>
    </subcellularLocation>
</comment>
<dbReference type="Gene3D" id="1.25.10.10">
    <property type="entry name" value="Leucine-rich Repeat Variant"/>
    <property type="match status" value="2"/>
</dbReference>
<dbReference type="FunFam" id="1.25.10.10:FF:000118">
    <property type="entry name" value="Integrator complex subunit 4"/>
    <property type="match status" value="1"/>
</dbReference>
<evidence type="ECO:0000313" key="6">
    <source>
        <dbReference type="Proteomes" id="UP000265100"/>
    </source>
</evidence>
<evidence type="ECO:0000256" key="1">
    <source>
        <dbReference type="ARBA" id="ARBA00004123"/>
    </source>
</evidence>
<dbReference type="InterPro" id="IPR056235">
    <property type="entry name" value="INTS4_8HBD"/>
</dbReference>
<evidence type="ECO:0008006" key="7">
    <source>
        <dbReference type="Google" id="ProtNLM"/>
    </source>
</evidence>
<evidence type="ECO:0000259" key="4">
    <source>
        <dbReference type="Pfam" id="PF25458"/>
    </source>
</evidence>
<dbReference type="GeneTree" id="ENSGT00390000010128"/>
<reference evidence="6" key="2">
    <citation type="submission" date="2023-03" db="EMBL/GenBank/DDBJ databases">
        <authorList>
            <consortium name="Wellcome Sanger Institute Data Sharing"/>
        </authorList>
    </citation>
    <scope>NUCLEOTIDE SEQUENCE [LARGE SCALE GENOMIC DNA]</scope>
</reference>
<accession>A0AAX7SIC8</accession>
<dbReference type="InterPro" id="IPR016024">
    <property type="entry name" value="ARM-type_fold"/>
</dbReference>
<dbReference type="PANTHER" id="PTHR20938:SF0">
    <property type="entry name" value="INTEGRATOR COMPLEX SUBUNIT 4"/>
    <property type="match status" value="1"/>
</dbReference>
<feature type="domain" description="INTS4 8 helical bundle" evidence="3">
    <location>
        <begin position="660"/>
        <end position="862"/>
    </location>
</feature>
<proteinExistence type="predicted"/>
<reference evidence="5" key="3">
    <citation type="submission" date="2025-08" db="UniProtKB">
        <authorList>
            <consortium name="Ensembl"/>
        </authorList>
    </citation>
    <scope>IDENTIFICATION</scope>
</reference>
<dbReference type="InterPro" id="IPR011989">
    <property type="entry name" value="ARM-like"/>
</dbReference>
<evidence type="ECO:0000259" key="3">
    <source>
        <dbReference type="Pfam" id="PF24493"/>
    </source>
</evidence>
<dbReference type="FunFam" id="1.25.10.10:FF:000119">
    <property type="entry name" value="Integrator complex subunit 4"/>
    <property type="match status" value="1"/>
</dbReference>
<dbReference type="Pfam" id="PF13646">
    <property type="entry name" value="HEAT_2"/>
    <property type="match status" value="1"/>
</dbReference>
<evidence type="ECO:0000313" key="5">
    <source>
        <dbReference type="Ensembl" id="ENSACLP00000042426.1"/>
    </source>
</evidence>
<dbReference type="SUPFAM" id="SSF48371">
    <property type="entry name" value="ARM repeat"/>
    <property type="match status" value="1"/>
</dbReference>
<dbReference type="Pfam" id="PF24493">
    <property type="entry name" value="INTS4_8HBD"/>
    <property type="match status" value="1"/>
</dbReference>
<organism evidence="5 6">
    <name type="scientific">Astatotilapia calliptera</name>
    <name type="common">Eastern happy</name>
    <name type="synonym">Chromis callipterus</name>
    <dbReference type="NCBI Taxonomy" id="8154"/>
    <lineage>
        <taxon>Eukaryota</taxon>
        <taxon>Metazoa</taxon>
        <taxon>Chordata</taxon>
        <taxon>Craniata</taxon>
        <taxon>Vertebrata</taxon>
        <taxon>Euteleostomi</taxon>
        <taxon>Actinopterygii</taxon>
        <taxon>Neopterygii</taxon>
        <taxon>Teleostei</taxon>
        <taxon>Neoteleostei</taxon>
        <taxon>Acanthomorphata</taxon>
        <taxon>Ovalentaria</taxon>
        <taxon>Cichlomorphae</taxon>
        <taxon>Cichliformes</taxon>
        <taxon>Cichlidae</taxon>
        <taxon>African cichlids</taxon>
        <taxon>Pseudocrenilabrinae</taxon>
        <taxon>Haplochromini</taxon>
        <taxon>Astatotilapia</taxon>
    </lineage>
</organism>
<dbReference type="GO" id="GO:0032039">
    <property type="term" value="C:integrator complex"/>
    <property type="evidence" value="ECO:0007669"/>
    <property type="project" value="TreeGrafter"/>
</dbReference>
<dbReference type="GO" id="GO:0016180">
    <property type="term" value="P:snRNA processing"/>
    <property type="evidence" value="ECO:0007669"/>
    <property type="project" value="TreeGrafter"/>
</dbReference>
<feature type="domain" description="Integrator complex subunit 4/Protein SIEL C-terminal Ig-like" evidence="4">
    <location>
        <begin position="871"/>
        <end position="1012"/>
    </location>
</feature>
<protein>
    <recommendedName>
        <fullName evidence="7">Integrator complex subunit 4</fullName>
    </recommendedName>
</protein>
<gene>
    <name evidence="5" type="primary">INTS4</name>
</gene>
<reference evidence="5" key="4">
    <citation type="submission" date="2025-09" db="UniProtKB">
        <authorList>
            <consortium name="Ensembl"/>
        </authorList>
    </citation>
    <scope>IDENTIFICATION</scope>
</reference>
<name>A0AAX7SIC8_ASTCA</name>
<sequence>MAAHLKKRVYEEFSKVVQIPHEETPAKKLRLSKPSKSAALHIDLCKATNSTDALQYLLQFARKPVEAESVEGVVRILLEHYYKVKSCGYFFSPFFKNRVDKSRIPSVLKKSQTANDDDSFFQETDNSVRLKIASLLGLLSKTQGFSPDCIVDDAINTLSNEKSHQVLAQLLETLLIIGTQLPESPALRLRLVEVAYKHLSDTYFGVRNKCLQLLGCLGMVDAPLGKENEGAGTSLGGLRDVQSIISDYFGDQDPRVRTAALKAMLQLHERGMKIHQIIYDQACRLLTDDYEQVRSAAVQMVWVLSQLYPESIVPIPSSNEEIRLVDDAFGKISHMVSDGSWMVRVQAAKTLGSMLQVSPHFLEQTLDKKLMSDLRRKRTAHERAKELFASGEFSSGRKWADDAPKEKLDTNTVNLIASGACGAFVHGLEDEMFEVRIAAVEALCQLARSSPSFAEKCLDFLVDMFNDEIEEVRLQSIHVLREISTHITLREDQLDTVLAVLEDSSRDIREALHELLCYTNVSTKECIQLALLELLKNLNKYPTDRNSVWKCLKFLGSRHPTLVLPLVPELLSTHPYFDTPEPDMDDPAYIAVLVLVFNAAKSCPTMPALFSDHTFRHYAYLRDSLSHLVPPLRLPGRKQVYGLDSVDSGPGSGSVESAQLFLQQSLNRVSTIQNLEAPGAQDLLDLTTRDLLRLGELQTELAGAADFCATYLRCQLLLMKALQEKLWNMAVPLCLKQNVTATAAAQQILEETYKLEFLYSGLESRQVATIHHVRLQAKALQLVLTARTRQGLDLLIGSCEKFLQDVESFQRLFLTELPHLQDSFVDKLLELMPRLSSCKPVELVKILQTTLRQSGLLQLRLPEQIHRATATIIEPTGESDNPLRFTSGLVVALDIDATLEHVQDPQNTVKVQVLYPDGQSHVIHPKPGDFRKPGPHRHRLITQVYLSHTAWTEPSQIEVRLLLAYSSSSTSLTSPSKLGWSESLESLPPAEAAVEGTIPFSKAVKVFIMPKPARR</sequence>
<dbReference type="InterPro" id="IPR057412">
    <property type="entry name" value="INTS4_C"/>
</dbReference>
<dbReference type="AlphaFoldDB" id="A0AAX7SIC8"/>
<evidence type="ECO:0000256" key="2">
    <source>
        <dbReference type="ARBA" id="ARBA00023242"/>
    </source>
</evidence>
<reference evidence="5 6" key="1">
    <citation type="submission" date="2018-05" db="EMBL/GenBank/DDBJ databases">
        <authorList>
            <person name="Datahose"/>
        </authorList>
    </citation>
    <scope>NUCLEOTIDE SEQUENCE</scope>
</reference>